<proteinExistence type="predicted"/>
<organism evidence="1 2">
    <name type="scientific">Hermanssonia centrifuga</name>
    <dbReference type="NCBI Taxonomy" id="98765"/>
    <lineage>
        <taxon>Eukaryota</taxon>
        <taxon>Fungi</taxon>
        <taxon>Dikarya</taxon>
        <taxon>Basidiomycota</taxon>
        <taxon>Agaricomycotina</taxon>
        <taxon>Agaricomycetes</taxon>
        <taxon>Polyporales</taxon>
        <taxon>Meruliaceae</taxon>
        <taxon>Hermanssonia</taxon>
    </lineage>
</organism>
<dbReference type="AlphaFoldDB" id="A0A2R6NL87"/>
<accession>A0A2R6NL87</accession>
<protein>
    <submittedName>
        <fullName evidence="1">Uncharacterized protein</fullName>
    </submittedName>
</protein>
<dbReference type="Proteomes" id="UP000186601">
    <property type="component" value="Unassembled WGS sequence"/>
</dbReference>
<sequence length="53" mass="6094">MGNTSVSDVQFFNSSGLNESEHLLVMTDEEESMEQHHSCYPEIISVHLWQQVL</sequence>
<name>A0A2R6NL87_9APHY</name>
<evidence type="ECO:0000313" key="1">
    <source>
        <dbReference type="EMBL" id="PSR72762.1"/>
    </source>
</evidence>
<evidence type="ECO:0000313" key="2">
    <source>
        <dbReference type="Proteomes" id="UP000186601"/>
    </source>
</evidence>
<comment type="caution">
    <text evidence="1">The sequence shown here is derived from an EMBL/GenBank/DDBJ whole genome shotgun (WGS) entry which is preliminary data.</text>
</comment>
<reference evidence="1 2" key="1">
    <citation type="submission" date="2018-02" db="EMBL/GenBank/DDBJ databases">
        <title>Genome sequence of the basidiomycete white-rot fungus Phlebia centrifuga.</title>
        <authorList>
            <person name="Granchi Z."/>
            <person name="Peng M."/>
            <person name="de Vries R.P."/>
            <person name="Hilden K."/>
            <person name="Makela M.R."/>
            <person name="Grigoriev I."/>
            <person name="Riley R."/>
        </authorList>
    </citation>
    <scope>NUCLEOTIDE SEQUENCE [LARGE SCALE GENOMIC DNA]</scope>
    <source>
        <strain evidence="1 2">FBCC195</strain>
    </source>
</reference>
<gene>
    <name evidence="1" type="ORF">PHLCEN_2v11361</name>
</gene>
<keyword evidence="2" id="KW-1185">Reference proteome</keyword>
<dbReference type="EMBL" id="MLYV02001136">
    <property type="protein sequence ID" value="PSR72762.1"/>
    <property type="molecule type" value="Genomic_DNA"/>
</dbReference>